<organism evidence="2 3">
    <name type="scientific">Arachis hypogaea</name>
    <name type="common">Peanut</name>
    <dbReference type="NCBI Taxonomy" id="3818"/>
    <lineage>
        <taxon>Eukaryota</taxon>
        <taxon>Viridiplantae</taxon>
        <taxon>Streptophyta</taxon>
        <taxon>Embryophyta</taxon>
        <taxon>Tracheophyta</taxon>
        <taxon>Spermatophyta</taxon>
        <taxon>Magnoliopsida</taxon>
        <taxon>eudicotyledons</taxon>
        <taxon>Gunneridae</taxon>
        <taxon>Pentapetalae</taxon>
        <taxon>rosids</taxon>
        <taxon>fabids</taxon>
        <taxon>Fabales</taxon>
        <taxon>Fabaceae</taxon>
        <taxon>Papilionoideae</taxon>
        <taxon>50 kb inversion clade</taxon>
        <taxon>dalbergioids sensu lato</taxon>
        <taxon>Dalbergieae</taxon>
        <taxon>Pterocarpus clade</taxon>
        <taxon>Arachis</taxon>
    </lineage>
</organism>
<dbReference type="InterPro" id="IPR036869">
    <property type="entry name" value="J_dom_sf"/>
</dbReference>
<dbReference type="InterPro" id="IPR052276">
    <property type="entry name" value="Diphthamide-biosynth_chaperone"/>
</dbReference>
<dbReference type="EMBL" id="SDMP01000021">
    <property type="protein sequence ID" value="RYQ81100.1"/>
    <property type="molecule type" value="Genomic_DNA"/>
</dbReference>
<proteinExistence type="predicted"/>
<dbReference type="PANTHER" id="PTHR44240">
    <property type="entry name" value="DNAJ DOMAIN (PROKARYOTIC HEAT SHOCK PROTEIN)-RELATED"/>
    <property type="match status" value="1"/>
</dbReference>
<sequence>MISSASFPSSLPAANFIGGSVAPPPSRVRSRPIVSFATATATAEARSTWTDQKRPSFLNPDAIVPSCSSLYEVLGIPAGASSQEIKAAYRRLARVCHPDVAAIDRKSSSADEFMRIHDAYCTLSDPDKRATYDRSLFGMRQRPLSTASVFSGYTSRNWETDQCW</sequence>
<dbReference type="Pfam" id="PF00226">
    <property type="entry name" value="DnaJ"/>
    <property type="match status" value="1"/>
</dbReference>
<evidence type="ECO:0000313" key="3">
    <source>
        <dbReference type="Proteomes" id="UP000289738"/>
    </source>
</evidence>
<dbReference type="SUPFAM" id="SSF46565">
    <property type="entry name" value="Chaperone J-domain"/>
    <property type="match status" value="1"/>
</dbReference>
<gene>
    <name evidence="2" type="ORF">Ahy_Scaffold1g107103</name>
</gene>
<dbReference type="PANTHER" id="PTHR44240:SF34">
    <property type="entry name" value="CHAPERONE PROTEIN DNAJ 11"/>
    <property type="match status" value="1"/>
</dbReference>
<dbReference type="PRINTS" id="PR00625">
    <property type="entry name" value="JDOMAIN"/>
</dbReference>
<dbReference type="SMR" id="A0A444WUM7"/>
<evidence type="ECO:0000313" key="2">
    <source>
        <dbReference type="EMBL" id="RYQ81100.1"/>
    </source>
</evidence>
<dbReference type="AlphaFoldDB" id="A0A444WUM7"/>
<comment type="caution">
    <text evidence="2">The sequence shown here is derived from an EMBL/GenBank/DDBJ whole genome shotgun (WGS) entry which is preliminary data.</text>
</comment>
<dbReference type="OrthoDB" id="445556at2759"/>
<reference evidence="2 3" key="1">
    <citation type="submission" date="2019-01" db="EMBL/GenBank/DDBJ databases">
        <title>Sequencing of cultivated peanut Arachis hypogaea provides insights into genome evolution and oil improvement.</title>
        <authorList>
            <person name="Chen X."/>
        </authorList>
    </citation>
    <scope>NUCLEOTIDE SEQUENCE [LARGE SCALE GENOMIC DNA]</scope>
    <source>
        <strain evidence="3">cv. Fuhuasheng</strain>
        <tissue evidence="2">Leaves</tissue>
    </source>
</reference>
<name>A0A444WUM7_ARAHY</name>
<protein>
    <recommendedName>
        <fullName evidence="1">J domain-containing protein</fullName>
    </recommendedName>
</protein>
<evidence type="ECO:0000259" key="1">
    <source>
        <dbReference type="PROSITE" id="PS50076"/>
    </source>
</evidence>
<dbReference type="InterPro" id="IPR001623">
    <property type="entry name" value="DnaJ_domain"/>
</dbReference>
<feature type="domain" description="J" evidence="1">
    <location>
        <begin position="69"/>
        <end position="136"/>
    </location>
</feature>
<dbReference type="Gene3D" id="1.10.287.110">
    <property type="entry name" value="DnaJ domain"/>
    <property type="match status" value="1"/>
</dbReference>
<dbReference type="Proteomes" id="UP000289738">
    <property type="component" value="Unassembled WGS sequence"/>
</dbReference>
<dbReference type="PROSITE" id="PS50076">
    <property type="entry name" value="DNAJ_2"/>
    <property type="match status" value="1"/>
</dbReference>
<dbReference type="Gramene" id="arahy.Tifrunner.gnm2.ann2.Ah05g046500.1">
    <property type="protein sequence ID" value="arahy.Tifrunner.gnm2.ann2.Ah05g046500.1-CDS-1"/>
    <property type="gene ID" value="arahy.Tifrunner.gnm2.ann2.Ah05g046500"/>
</dbReference>
<dbReference type="Gramene" id="arahy.Tifrunner.gnm2.ann2.Ah15g046500.1">
    <property type="protein sequence ID" value="arahy.Tifrunner.gnm2.ann2.Ah15g046500.1-CDS-1"/>
    <property type="gene ID" value="arahy.Tifrunner.gnm2.ann2.Ah15g046500"/>
</dbReference>
<accession>A0A444WUM7</accession>
<dbReference type="CDD" id="cd06257">
    <property type="entry name" value="DnaJ"/>
    <property type="match status" value="1"/>
</dbReference>
<dbReference type="SMART" id="SM00271">
    <property type="entry name" value="DnaJ"/>
    <property type="match status" value="1"/>
</dbReference>
<keyword evidence="3" id="KW-1185">Reference proteome</keyword>
<dbReference type="STRING" id="3818.A0A444WUM7"/>